<keyword evidence="3" id="KW-1185">Reference proteome</keyword>
<feature type="region of interest" description="Disordered" evidence="1">
    <location>
        <begin position="1"/>
        <end position="20"/>
    </location>
</feature>
<feature type="region of interest" description="Disordered" evidence="1">
    <location>
        <begin position="42"/>
        <end position="103"/>
    </location>
</feature>
<evidence type="ECO:0000256" key="1">
    <source>
        <dbReference type="SAM" id="MobiDB-lite"/>
    </source>
</evidence>
<protein>
    <submittedName>
        <fullName evidence="2">Uncharacterized protein</fullName>
    </submittedName>
</protein>
<evidence type="ECO:0000313" key="2">
    <source>
        <dbReference type="EMBL" id="KAJ1158255.1"/>
    </source>
</evidence>
<reference evidence="2" key="1">
    <citation type="journal article" date="2022" name="bioRxiv">
        <title>Sequencing and chromosome-scale assembly of the giantPleurodeles waltlgenome.</title>
        <authorList>
            <person name="Brown T."/>
            <person name="Elewa A."/>
            <person name="Iarovenko S."/>
            <person name="Subramanian E."/>
            <person name="Araus A.J."/>
            <person name="Petzold A."/>
            <person name="Susuki M."/>
            <person name="Suzuki K.-i.T."/>
            <person name="Hayashi T."/>
            <person name="Toyoda A."/>
            <person name="Oliveira C."/>
            <person name="Osipova E."/>
            <person name="Leigh N.D."/>
            <person name="Simon A."/>
            <person name="Yun M.H."/>
        </authorList>
    </citation>
    <scope>NUCLEOTIDE SEQUENCE</scope>
    <source>
        <strain evidence="2">20211129_DDA</strain>
        <tissue evidence="2">Liver</tissue>
    </source>
</reference>
<accession>A0AAV7S4U9</accession>
<sequence>MLRSDPSYPWGTAAIGIPDPDVLRAGASKQTLRVITRIEKEGGGDFGIEEVEGESGRGDQGGEAYNEGGDKCRGGDGGGRTGRSSPVEVFPSDAQGSPGAHQH</sequence>
<gene>
    <name evidence="2" type="ORF">NDU88_010948</name>
</gene>
<evidence type="ECO:0000313" key="3">
    <source>
        <dbReference type="Proteomes" id="UP001066276"/>
    </source>
</evidence>
<name>A0AAV7S4U9_PLEWA</name>
<dbReference type="Proteomes" id="UP001066276">
    <property type="component" value="Chromosome 5"/>
</dbReference>
<dbReference type="EMBL" id="JANPWB010000009">
    <property type="protein sequence ID" value="KAJ1158255.1"/>
    <property type="molecule type" value="Genomic_DNA"/>
</dbReference>
<dbReference type="AlphaFoldDB" id="A0AAV7S4U9"/>
<organism evidence="2 3">
    <name type="scientific">Pleurodeles waltl</name>
    <name type="common">Iberian ribbed newt</name>
    <dbReference type="NCBI Taxonomy" id="8319"/>
    <lineage>
        <taxon>Eukaryota</taxon>
        <taxon>Metazoa</taxon>
        <taxon>Chordata</taxon>
        <taxon>Craniata</taxon>
        <taxon>Vertebrata</taxon>
        <taxon>Euteleostomi</taxon>
        <taxon>Amphibia</taxon>
        <taxon>Batrachia</taxon>
        <taxon>Caudata</taxon>
        <taxon>Salamandroidea</taxon>
        <taxon>Salamandridae</taxon>
        <taxon>Pleurodelinae</taxon>
        <taxon>Pleurodeles</taxon>
    </lineage>
</organism>
<comment type="caution">
    <text evidence="2">The sequence shown here is derived from an EMBL/GenBank/DDBJ whole genome shotgun (WGS) entry which is preliminary data.</text>
</comment>
<proteinExistence type="predicted"/>